<dbReference type="SMART" id="SM00267">
    <property type="entry name" value="GGDEF"/>
    <property type="match status" value="1"/>
</dbReference>
<dbReference type="InterPro" id="IPR000160">
    <property type="entry name" value="GGDEF_dom"/>
</dbReference>
<sequence>MDTLLNALNSADARSMTGSDPVPVAAVCPRCSGSLVRIRRRVVDHIICLFTPVWRYRCSGDNGNVDCRWQGNFHDRAPGSGVTYQTAFGDMSFGDMAQITLNAIGDAVLVADPGGKVIYMNRVAETLTGWKSAEALGKCVEDVFYIVDGNTRERMISPSKRAMHQDRIVELELGSILIRHDGTDLAIEDSAAPILNRLGQIVGAVIVFHDARESRTVTEMMSHHAQHDILTDLPNRLLLMERLTQAIGMASRSHKPIALLFLDLDHFKDINDTFGHAIGDHLLRDVAADIVSCVRATDTVSRLGGDEFVILLTQIEESRDADHVAKKLLERVARSRVVDGHRLRVTLSIGISHYPENGLDAGALMENADAAMYCSKSEGRNKFQVSPGHLAMPFPARATADSCRRTAPTVKT</sequence>
<dbReference type="PROSITE" id="PS50113">
    <property type="entry name" value="PAC"/>
    <property type="match status" value="1"/>
</dbReference>
<dbReference type="NCBIfam" id="TIGR00229">
    <property type="entry name" value="sensory_box"/>
    <property type="match status" value="1"/>
</dbReference>
<dbReference type="Gene3D" id="3.30.450.20">
    <property type="entry name" value="PAS domain"/>
    <property type="match status" value="1"/>
</dbReference>
<organism evidence="5 6">
    <name type="scientific">Chromatocurvus halotolerans</name>
    <dbReference type="NCBI Taxonomy" id="1132028"/>
    <lineage>
        <taxon>Bacteria</taxon>
        <taxon>Pseudomonadati</taxon>
        <taxon>Pseudomonadota</taxon>
        <taxon>Gammaproteobacteria</taxon>
        <taxon>Cellvibrionales</taxon>
        <taxon>Halieaceae</taxon>
        <taxon>Chromatocurvus</taxon>
    </lineage>
</organism>
<dbReference type="SUPFAM" id="SSF55073">
    <property type="entry name" value="Nucleotide cyclase"/>
    <property type="match status" value="1"/>
</dbReference>
<accession>A0A4R2L5N2</accession>
<comment type="caution">
    <text evidence="5">The sequence shown here is derived from an EMBL/GenBank/DDBJ whole genome shotgun (WGS) entry which is preliminary data.</text>
</comment>
<gene>
    <name evidence="5" type="ORF">EV688_11329</name>
</gene>
<dbReference type="SMART" id="SM00091">
    <property type="entry name" value="PAS"/>
    <property type="match status" value="1"/>
</dbReference>
<dbReference type="OrthoDB" id="9812260at2"/>
<dbReference type="PROSITE" id="PS50112">
    <property type="entry name" value="PAS"/>
    <property type="match status" value="1"/>
</dbReference>
<dbReference type="InterPro" id="IPR000014">
    <property type="entry name" value="PAS"/>
</dbReference>
<dbReference type="CDD" id="cd01949">
    <property type="entry name" value="GGDEF"/>
    <property type="match status" value="1"/>
</dbReference>
<dbReference type="InterPro" id="IPR029787">
    <property type="entry name" value="Nucleotide_cyclase"/>
</dbReference>
<dbReference type="InterPro" id="IPR043128">
    <property type="entry name" value="Rev_trsase/Diguanyl_cyclase"/>
</dbReference>
<dbReference type="Pfam" id="PF00990">
    <property type="entry name" value="GGDEF"/>
    <property type="match status" value="1"/>
</dbReference>
<dbReference type="PANTHER" id="PTHR44757:SF4">
    <property type="entry name" value="DIGUANYLATE CYCLASE DGCE-RELATED"/>
    <property type="match status" value="1"/>
</dbReference>
<evidence type="ECO:0000313" key="5">
    <source>
        <dbReference type="EMBL" id="TCO74475.1"/>
    </source>
</evidence>
<dbReference type="PROSITE" id="PS50887">
    <property type="entry name" value="GGDEF"/>
    <property type="match status" value="1"/>
</dbReference>
<dbReference type="InterPro" id="IPR035965">
    <property type="entry name" value="PAS-like_dom_sf"/>
</dbReference>
<protein>
    <submittedName>
        <fullName evidence="5">PAS domain S-box-containing protein/diguanylate cyclase (GGDEF)-like protein</fullName>
    </submittedName>
</protein>
<dbReference type="AlphaFoldDB" id="A0A4R2L5N2"/>
<keyword evidence="6" id="KW-1185">Reference proteome</keyword>
<feature type="domain" description="PAC" evidence="3">
    <location>
        <begin position="171"/>
        <end position="223"/>
    </location>
</feature>
<dbReference type="InterPro" id="IPR000700">
    <property type="entry name" value="PAS-assoc_C"/>
</dbReference>
<reference evidence="5 6" key="1">
    <citation type="submission" date="2019-03" db="EMBL/GenBank/DDBJ databases">
        <title>Genomic Encyclopedia of Type Strains, Phase IV (KMG-IV): sequencing the most valuable type-strain genomes for metagenomic binning, comparative biology and taxonomic classification.</title>
        <authorList>
            <person name="Goeker M."/>
        </authorList>
    </citation>
    <scope>NUCLEOTIDE SEQUENCE [LARGE SCALE GENOMIC DNA]</scope>
    <source>
        <strain evidence="5 6">DSM 23344</strain>
    </source>
</reference>
<dbReference type="Gene3D" id="3.30.70.270">
    <property type="match status" value="1"/>
</dbReference>
<dbReference type="GO" id="GO:0006355">
    <property type="term" value="P:regulation of DNA-templated transcription"/>
    <property type="evidence" value="ECO:0007669"/>
    <property type="project" value="InterPro"/>
</dbReference>
<dbReference type="EMBL" id="SLWX01000013">
    <property type="protein sequence ID" value="TCO74475.1"/>
    <property type="molecule type" value="Genomic_DNA"/>
</dbReference>
<name>A0A4R2L5N2_9GAMM</name>
<feature type="domain" description="GGDEF" evidence="4">
    <location>
        <begin position="255"/>
        <end position="388"/>
    </location>
</feature>
<dbReference type="PANTHER" id="PTHR44757">
    <property type="entry name" value="DIGUANYLATE CYCLASE DGCP"/>
    <property type="match status" value="1"/>
</dbReference>
<evidence type="ECO:0000259" key="3">
    <source>
        <dbReference type="PROSITE" id="PS50113"/>
    </source>
</evidence>
<dbReference type="Proteomes" id="UP000294980">
    <property type="component" value="Unassembled WGS sequence"/>
</dbReference>
<proteinExistence type="predicted"/>
<evidence type="ECO:0000259" key="2">
    <source>
        <dbReference type="PROSITE" id="PS50112"/>
    </source>
</evidence>
<feature type="domain" description="PAS" evidence="2">
    <location>
        <begin position="101"/>
        <end position="166"/>
    </location>
</feature>
<dbReference type="InterPro" id="IPR052155">
    <property type="entry name" value="Biofilm_reg_signaling"/>
</dbReference>
<dbReference type="Pfam" id="PF00989">
    <property type="entry name" value="PAS"/>
    <property type="match status" value="1"/>
</dbReference>
<dbReference type="NCBIfam" id="TIGR00254">
    <property type="entry name" value="GGDEF"/>
    <property type="match status" value="1"/>
</dbReference>
<dbReference type="SUPFAM" id="SSF55785">
    <property type="entry name" value="PYP-like sensor domain (PAS domain)"/>
    <property type="match status" value="1"/>
</dbReference>
<dbReference type="GO" id="GO:0003824">
    <property type="term" value="F:catalytic activity"/>
    <property type="evidence" value="ECO:0007669"/>
    <property type="project" value="UniProtKB-ARBA"/>
</dbReference>
<dbReference type="InterPro" id="IPR013767">
    <property type="entry name" value="PAS_fold"/>
</dbReference>
<dbReference type="CDD" id="cd00130">
    <property type="entry name" value="PAS"/>
    <property type="match status" value="1"/>
</dbReference>
<evidence type="ECO:0000256" key="1">
    <source>
        <dbReference type="ARBA" id="ARBA00001946"/>
    </source>
</evidence>
<evidence type="ECO:0000313" key="6">
    <source>
        <dbReference type="Proteomes" id="UP000294980"/>
    </source>
</evidence>
<dbReference type="FunFam" id="3.30.70.270:FF:000001">
    <property type="entry name" value="Diguanylate cyclase domain protein"/>
    <property type="match status" value="1"/>
</dbReference>
<comment type="cofactor">
    <cofactor evidence="1">
        <name>Mg(2+)</name>
        <dbReference type="ChEBI" id="CHEBI:18420"/>
    </cofactor>
</comment>
<evidence type="ECO:0000259" key="4">
    <source>
        <dbReference type="PROSITE" id="PS50887"/>
    </source>
</evidence>